<name>A0A1G2V3Q5_9BACT</name>
<gene>
    <name evidence="2" type="ORF">A2431_02335</name>
</gene>
<evidence type="ECO:0000313" key="2">
    <source>
        <dbReference type="EMBL" id="OHB16225.1"/>
    </source>
</evidence>
<evidence type="ECO:0000313" key="3">
    <source>
        <dbReference type="Proteomes" id="UP000177697"/>
    </source>
</evidence>
<dbReference type="PANTHER" id="PTHR43591">
    <property type="entry name" value="METHYLTRANSFERASE"/>
    <property type="match status" value="1"/>
</dbReference>
<proteinExistence type="predicted"/>
<dbReference type="InterPro" id="IPR013216">
    <property type="entry name" value="Methyltransf_11"/>
</dbReference>
<dbReference type="Proteomes" id="UP000177697">
    <property type="component" value="Unassembled WGS sequence"/>
</dbReference>
<protein>
    <recommendedName>
        <fullName evidence="1">Methyltransferase type 11 domain-containing protein</fullName>
    </recommendedName>
</protein>
<comment type="caution">
    <text evidence="2">The sequence shown here is derived from an EMBL/GenBank/DDBJ whole genome shotgun (WGS) entry which is preliminary data.</text>
</comment>
<organism evidence="2 3">
    <name type="scientific">Candidatus Zambryskibacteria bacterium RIFOXYC1_FULL_39_10</name>
    <dbReference type="NCBI Taxonomy" id="1802779"/>
    <lineage>
        <taxon>Bacteria</taxon>
        <taxon>Candidatus Zambryskiibacteriota</taxon>
    </lineage>
</organism>
<dbReference type="Gene3D" id="3.40.50.150">
    <property type="entry name" value="Vaccinia Virus protein VP39"/>
    <property type="match status" value="1"/>
</dbReference>
<reference evidence="2 3" key="1">
    <citation type="journal article" date="2016" name="Nat. Commun.">
        <title>Thousands of microbial genomes shed light on interconnected biogeochemical processes in an aquifer system.</title>
        <authorList>
            <person name="Anantharaman K."/>
            <person name="Brown C.T."/>
            <person name="Hug L.A."/>
            <person name="Sharon I."/>
            <person name="Castelle C.J."/>
            <person name="Probst A.J."/>
            <person name="Thomas B.C."/>
            <person name="Singh A."/>
            <person name="Wilkins M.J."/>
            <person name="Karaoz U."/>
            <person name="Brodie E.L."/>
            <person name="Williams K.H."/>
            <person name="Hubbard S.S."/>
            <person name="Banfield J.F."/>
        </authorList>
    </citation>
    <scope>NUCLEOTIDE SEQUENCE [LARGE SCALE GENOMIC DNA]</scope>
</reference>
<dbReference type="SUPFAM" id="SSF53335">
    <property type="entry name" value="S-adenosyl-L-methionine-dependent methyltransferases"/>
    <property type="match status" value="1"/>
</dbReference>
<feature type="domain" description="Methyltransferase type 11" evidence="1">
    <location>
        <begin position="68"/>
        <end position="116"/>
    </location>
</feature>
<sequence>MIKPWDSFFKLKIEKIFKEKYYILDIGGGLRIDPSKNNRNKQHYFIDQYLPKVKYVILDKVSDYNPDIVGDVHDLPFEDNSVDAVICMNVLEHVEEPQKAVKEIYRVLKPGGYAYFDAPFIFYYHPMNGYYKDFYRFTKDAWEYMCRDFKEIEIKSVKGAISTVMNLFPLFSKKTKFFDLLDILFKKQNSNQTSSYRVFCIK</sequence>
<evidence type="ECO:0000259" key="1">
    <source>
        <dbReference type="Pfam" id="PF08241"/>
    </source>
</evidence>
<accession>A0A1G2V3Q5</accession>
<dbReference type="GO" id="GO:0008757">
    <property type="term" value="F:S-adenosylmethionine-dependent methyltransferase activity"/>
    <property type="evidence" value="ECO:0007669"/>
    <property type="project" value="InterPro"/>
</dbReference>
<dbReference type="EMBL" id="MHWW01000003">
    <property type="protein sequence ID" value="OHB16225.1"/>
    <property type="molecule type" value="Genomic_DNA"/>
</dbReference>
<dbReference type="AlphaFoldDB" id="A0A1G2V3Q5"/>
<dbReference type="CDD" id="cd02440">
    <property type="entry name" value="AdoMet_MTases"/>
    <property type="match status" value="1"/>
</dbReference>
<dbReference type="Pfam" id="PF08241">
    <property type="entry name" value="Methyltransf_11"/>
    <property type="match status" value="1"/>
</dbReference>
<dbReference type="InterPro" id="IPR029063">
    <property type="entry name" value="SAM-dependent_MTases_sf"/>
</dbReference>